<name>A0AAJ0AT51_9PEZI</name>
<feature type="compositionally biased region" description="Gly residues" evidence="1">
    <location>
        <begin position="472"/>
        <end position="481"/>
    </location>
</feature>
<reference evidence="2" key="1">
    <citation type="submission" date="2021-06" db="EMBL/GenBank/DDBJ databases">
        <title>Comparative genomics, transcriptomics and evolutionary studies reveal genomic signatures of adaptation to plant cell wall in hemibiotrophic fungi.</title>
        <authorList>
            <consortium name="DOE Joint Genome Institute"/>
            <person name="Baroncelli R."/>
            <person name="Diaz J.F."/>
            <person name="Benocci T."/>
            <person name="Peng M."/>
            <person name="Battaglia E."/>
            <person name="Haridas S."/>
            <person name="Andreopoulos W."/>
            <person name="Labutti K."/>
            <person name="Pangilinan J."/>
            <person name="Floch G.L."/>
            <person name="Makela M.R."/>
            <person name="Henrissat B."/>
            <person name="Grigoriev I.V."/>
            <person name="Crouch J.A."/>
            <person name="De Vries R.P."/>
            <person name="Sukno S.A."/>
            <person name="Thon M.R."/>
        </authorList>
    </citation>
    <scope>NUCLEOTIDE SEQUENCE</scope>
    <source>
        <strain evidence="2">CBS 193.32</strain>
    </source>
</reference>
<dbReference type="AlphaFoldDB" id="A0AAJ0AT51"/>
<dbReference type="GeneID" id="85458661"/>
<feature type="region of interest" description="Disordered" evidence="1">
    <location>
        <begin position="297"/>
        <end position="402"/>
    </location>
</feature>
<proteinExistence type="predicted"/>
<protein>
    <recommendedName>
        <fullName evidence="4">BTB domain-containing protein</fullName>
    </recommendedName>
</protein>
<comment type="caution">
    <text evidence="2">The sequence shown here is derived from an EMBL/GenBank/DDBJ whole genome shotgun (WGS) entry which is preliminary data.</text>
</comment>
<feature type="compositionally biased region" description="Polar residues" evidence="1">
    <location>
        <begin position="297"/>
        <end position="308"/>
    </location>
</feature>
<evidence type="ECO:0000313" key="3">
    <source>
        <dbReference type="Proteomes" id="UP001224890"/>
    </source>
</evidence>
<dbReference type="EMBL" id="JAHMHR010000008">
    <property type="protein sequence ID" value="KAK1689303.1"/>
    <property type="molecule type" value="Genomic_DNA"/>
</dbReference>
<accession>A0AAJ0AT51</accession>
<dbReference type="CDD" id="cd18186">
    <property type="entry name" value="BTB_POZ_ZBTB_KLHL-like"/>
    <property type="match status" value="1"/>
</dbReference>
<evidence type="ECO:0000313" key="2">
    <source>
        <dbReference type="EMBL" id="KAK1689303.1"/>
    </source>
</evidence>
<dbReference type="RefSeq" id="XP_060432998.1">
    <property type="nucleotide sequence ID" value="XM_060574135.1"/>
</dbReference>
<sequence length="497" mass="56240">MYFDACLFGFFKESTTQEIVLDDIEPKALELYLQLTHGWYFEIKSFGTKVVPFSLFDDLINANDPVAFKRAHLEIPKIKLKMMAQMCILCDRFIHRSLLCIVRHMFLTLLARTKKNWTTLKYEDSDWNTVHHVDFMLDYMAAFDIFSTGHDDEHLIRDAISESFYWFTRHTPSLIKHFWDIMSPTFISEWDVSRHIVWDSESEIIVGREHVRFDHAKKLFITDQLIFENSTKRQKNIRNDRVDHMCSIEDRIKLFPFVEDQELNASRIARLRALVEKVQRKGSTPYRTFIPGATVHLVTSQNNPGQRTTSKKQAKNKAYHAGGGNYGGGRDRDNVVESQRNQKVGPRQTELPQAQRGDGIPDASPKNTHNHLGSSGLAHRQALGGGHRGKNRGQGHVQGHDSQGQLEVQVQGQAQGKAQVRGGGQDHTQVLVPDQAYGQVHGHAQGQAQDHARDQAQGHSQDRAQGQAQGRAEGGGGSGGKGRGRKGHRARRTQDNS</sequence>
<evidence type="ECO:0008006" key="4">
    <source>
        <dbReference type="Google" id="ProtNLM"/>
    </source>
</evidence>
<organism evidence="2 3">
    <name type="scientific">Colletotrichum godetiae</name>
    <dbReference type="NCBI Taxonomy" id="1209918"/>
    <lineage>
        <taxon>Eukaryota</taxon>
        <taxon>Fungi</taxon>
        <taxon>Dikarya</taxon>
        <taxon>Ascomycota</taxon>
        <taxon>Pezizomycotina</taxon>
        <taxon>Sordariomycetes</taxon>
        <taxon>Hypocreomycetidae</taxon>
        <taxon>Glomerellales</taxon>
        <taxon>Glomerellaceae</taxon>
        <taxon>Colletotrichum</taxon>
        <taxon>Colletotrichum acutatum species complex</taxon>
    </lineage>
</organism>
<feature type="compositionally biased region" description="Basic residues" evidence="1">
    <location>
        <begin position="482"/>
        <end position="491"/>
    </location>
</feature>
<feature type="compositionally biased region" description="Low complexity" evidence="1">
    <location>
        <begin position="440"/>
        <end position="449"/>
    </location>
</feature>
<feature type="compositionally biased region" description="Basic and acidic residues" evidence="1">
    <location>
        <begin position="450"/>
        <end position="462"/>
    </location>
</feature>
<dbReference type="Proteomes" id="UP001224890">
    <property type="component" value="Unassembled WGS sequence"/>
</dbReference>
<evidence type="ECO:0000256" key="1">
    <source>
        <dbReference type="SAM" id="MobiDB-lite"/>
    </source>
</evidence>
<feature type="region of interest" description="Disordered" evidence="1">
    <location>
        <begin position="440"/>
        <end position="497"/>
    </location>
</feature>
<keyword evidence="3" id="KW-1185">Reference proteome</keyword>
<feature type="compositionally biased region" description="Basic residues" evidence="1">
    <location>
        <begin position="309"/>
        <end position="318"/>
    </location>
</feature>
<gene>
    <name evidence="2" type="ORF">BDP55DRAFT_652814</name>
</gene>